<dbReference type="RefSeq" id="WP_069312251.1">
    <property type="nucleotide sequence ID" value="NZ_MDTU01000001.1"/>
</dbReference>
<name>A0ABX3A0R5_9GAMM</name>
<sequence>MPISETLKKQLEGFDHKTLRSLPVYTASLDRHTGTFIRTHGFLVSGVPGSNKPRDVGRVYHLGSSIMHAPYKVTDKVVKKAKDKLNACGDKITGDNIRLCEKLIGITMSASMVSVLSKLQGEKINKNLIENIKRFKGKRITNKLIHNLFSGLDKSDFPDSSTLFALDKLIGVTVSDDFINLLVKLQNYNIKSDDVGFIKKITRN</sequence>
<evidence type="ECO:0000313" key="2">
    <source>
        <dbReference type="Proteomes" id="UP000094329"/>
    </source>
</evidence>
<protein>
    <submittedName>
        <fullName evidence="1">Uncharacterized protein</fullName>
    </submittedName>
</protein>
<evidence type="ECO:0000313" key="1">
    <source>
        <dbReference type="EMBL" id="ODN42454.1"/>
    </source>
</evidence>
<organism evidence="1 2">
    <name type="scientific">Piscirickettsia litoralis</name>
    <dbReference type="NCBI Taxonomy" id="1891921"/>
    <lineage>
        <taxon>Bacteria</taxon>
        <taxon>Pseudomonadati</taxon>
        <taxon>Pseudomonadota</taxon>
        <taxon>Gammaproteobacteria</taxon>
        <taxon>Thiotrichales</taxon>
        <taxon>Piscirickettsiaceae</taxon>
        <taxon>Piscirickettsia</taxon>
    </lineage>
</organism>
<keyword evidence="2" id="KW-1185">Reference proteome</keyword>
<comment type="caution">
    <text evidence="1">The sequence shown here is derived from an EMBL/GenBank/DDBJ whole genome shotgun (WGS) entry which is preliminary data.</text>
</comment>
<dbReference type="EMBL" id="MDTU01000001">
    <property type="protein sequence ID" value="ODN42454.1"/>
    <property type="molecule type" value="Genomic_DNA"/>
</dbReference>
<reference evidence="1 2" key="1">
    <citation type="submission" date="2016-08" db="EMBL/GenBank/DDBJ databases">
        <title>Draft genome sequence of Candidatus Piscirickettsia litoralis, from seawater.</title>
        <authorList>
            <person name="Wan X."/>
            <person name="Lee A.J."/>
            <person name="Hou S."/>
            <person name="Donachie S.P."/>
        </authorList>
    </citation>
    <scope>NUCLEOTIDE SEQUENCE [LARGE SCALE GENOMIC DNA]</scope>
    <source>
        <strain evidence="1 2">Y2</strain>
    </source>
</reference>
<proteinExistence type="predicted"/>
<dbReference type="Proteomes" id="UP000094329">
    <property type="component" value="Unassembled WGS sequence"/>
</dbReference>
<accession>A0ABX3A0R5</accession>
<gene>
    <name evidence="1" type="ORF">BGC07_05300</name>
</gene>